<dbReference type="OMA" id="TCHCIIR"/>
<sequence>MSTVSLSFVDKDGNATVVKDAAIGDSLLDVAHDNGIDIEGACEGECACSTCHVILEEHVFEDLPEMSEAEEDMLDLAAGLTDTSRLACQVHVDAGFEGAVIRLPDEITNMLD</sequence>
<evidence type="ECO:0000313" key="16">
    <source>
        <dbReference type="Proteomes" id="UP000324907"/>
    </source>
</evidence>
<evidence type="ECO:0000313" key="17">
    <source>
        <dbReference type="Proteomes" id="UP000325113"/>
    </source>
</evidence>
<dbReference type="PANTHER" id="PTHR23426:SF72">
    <property type="entry name" value="2FE-2S FERREDOXIN-TYPE DOMAIN-CONTAINING PROTEIN"/>
    <property type="match status" value="1"/>
</dbReference>
<dbReference type="EMBL" id="VLTO01000018">
    <property type="protein sequence ID" value="KAA0174936.1"/>
    <property type="molecule type" value="Genomic_DNA"/>
</dbReference>
<dbReference type="CDD" id="cd00207">
    <property type="entry name" value="fer2"/>
    <property type="match status" value="1"/>
</dbReference>
<evidence type="ECO:0000313" key="11">
    <source>
        <dbReference type="EMBL" id="KAA0160680.1"/>
    </source>
</evidence>
<dbReference type="GO" id="GO:0051537">
    <property type="term" value="F:2 iron, 2 sulfur cluster binding"/>
    <property type="evidence" value="ECO:0007669"/>
    <property type="project" value="UniProtKB-KW"/>
</dbReference>
<dbReference type="InterPro" id="IPR036010">
    <property type="entry name" value="2Fe-2S_ferredoxin-like_sf"/>
</dbReference>
<evidence type="ECO:0000256" key="1">
    <source>
        <dbReference type="ARBA" id="ARBA00010914"/>
    </source>
</evidence>
<evidence type="ECO:0000256" key="7">
    <source>
        <dbReference type="ARBA" id="ARBA00023014"/>
    </source>
</evidence>
<keyword evidence="6" id="KW-0408">Iron</keyword>
<comment type="cofactor">
    <cofactor evidence="8">
        <name>[2Fe-2S] cluster</name>
        <dbReference type="ChEBI" id="CHEBI:190135"/>
    </cofactor>
</comment>
<dbReference type="InterPro" id="IPR001041">
    <property type="entry name" value="2Fe-2S_ferredoxin-type"/>
</dbReference>
<dbReference type="OrthoDB" id="268593at2759"/>
<dbReference type="GO" id="GO:0046872">
    <property type="term" value="F:metal ion binding"/>
    <property type="evidence" value="ECO:0007669"/>
    <property type="project" value="UniProtKB-KW"/>
</dbReference>
<evidence type="ECO:0000313" key="14">
    <source>
        <dbReference type="Proteomes" id="UP000322899"/>
    </source>
</evidence>
<dbReference type="EMBL" id="VLTN01000034">
    <property type="protein sequence ID" value="KAA0150421.1"/>
    <property type="molecule type" value="Genomic_DNA"/>
</dbReference>
<accession>A0A5A8EAV3</accession>
<evidence type="ECO:0000256" key="2">
    <source>
        <dbReference type="ARBA" id="ARBA00022448"/>
    </source>
</evidence>
<dbReference type="PROSITE" id="PS51085">
    <property type="entry name" value="2FE2S_FER_2"/>
    <property type="match status" value="1"/>
</dbReference>
<keyword evidence="2" id="KW-0813">Transport</keyword>
<dbReference type="SUPFAM" id="SSF54292">
    <property type="entry name" value="2Fe-2S ferredoxin-like"/>
    <property type="match status" value="1"/>
</dbReference>
<dbReference type="EMBL" id="VLTL01000107">
    <property type="protein sequence ID" value="KAA0160680.1"/>
    <property type="molecule type" value="Genomic_DNA"/>
</dbReference>
<dbReference type="InterPro" id="IPR012675">
    <property type="entry name" value="Beta-grasp_dom_sf"/>
</dbReference>
<evidence type="ECO:0000256" key="8">
    <source>
        <dbReference type="ARBA" id="ARBA00034078"/>
    </source>
</evidence>
<dbReference type="InterPro" id="IPR001055">
    <property type="entry name" value="Adrenodoxin-like"/>
</dbReference>
<dbReference type="AlphaFoldDB" id="A0A5A8EAV3"/>
<dbReference type="Proteomes" id="UP000325113">
    <property type="component" value="Unassembled WGS sequence"/>
</dbReference>
<evidence type="ECO:0000256" key="6">
    <source>
        <dbReference type="ARBA" id="ARBA00023004"/>
    </source>
</evidence>
<dbReference type="Proteomes" id="UP000324907">
    <property type="component" value="Unassembled WGS sequence"/>
</dbReference>
<dbReference type="GO" id="GO:0005739">
    <property type="term" value="C:mitochondrion"/>
    <property type="evidence" value="ECO:0007669"/>
    <property type="project" value="TreeGrafter"/>
</dbReference>
<dbReference type="PANTHER" id="PTHR23426">
    <property type="entry name" value="FERREDOXIN/ADRENODOXIN"/>
    <property type="match status" value="1"/>
</dbReference>
<dbReference type="EMBL" id="VLTM01000030">
    <property type="protein sequence ID" value="KAA0162070.1"/>
    <property type="molecule type" value="Genomic_DNA"/>
</dbReference>
<protein>
    <recommendedName>
        <fullName evidence="9">2Fe-2S ferredoxin-type domain-containing protein</fullName>
    </recommendedName>
</protein>
<gene>
    <name evidence="13" type="ORF">FNF27_03651</name>
    <name evidence="11" type="ORF">FNF28_05379</name>
    <name evidence="10" type="ORF">FNF29_05224</name>
    <name evidence="12" type="ORF">FNF31_03481</name>
</gene>
<keyword evidence="4" id="KW-0479">Metal-binding</keyword>
<evidence type="ECO:0000313" key="12">
    <source>
        <dbReference type="EMBL" id="KAA0162070.1"/>
    </source>
</evidence>
<dbReference type="GO" id="GO:0009055">
    <property type="term" value="F:electron transfer activity"/>
    <property type="evidence" value="ECO:0007669"/>
    <property type="project" value="TreeGrafter"/>
</dbReference>
<comment type="caution">
    <text evidence="13">The sequence shown here is derived from an EMBL/GenBank/DDBJ whole genome shotgun (WGS) entry which is preliminary data.</text>
</comment>
<keyword evidence="3" id="KW-0001">2Fe-2S</keyword>
<dbReference type="Pfam" id="PF00111">
    <property type="entry name" value="Fer2"/>
    <property type="match status" value="1"/>
</dbReference>
<evidence type="ECO:0000256" key="5">
    <source>
        <dbReference type="ARBA" id="ARBA00022982"/>
    </source>
</evidence>
<dbReference type="Proteomes" id="UP000322899">
    <property type="component" value="Unassembled WGS sequence"/>
</dbReference>
<dbReference type="PRINTS" id="PR00355">
    <property type="entry name" value="ADRENODOXIN"/>
</dbReference>
<dbReference type="Proteomes" id="UP000323011">
    <property type="component" value="Unassembled WGS sequence"/>
</dbReference>
<keyword evidence="15" id="KW-1185">Reference proteome</keyword>
<evidence type="ECO:0000313" key="10">
    <source>
        <dbReference type="EMBL" id="KAA0150421.1"/>
    </source>
</evidence>
<keyword evidence="7" id="KW-0411">Iron-sulfur</keyword>
<dbReference type="Gene3D" id="3.10.20.30">
    <property type="match status" value="1"/>
</dbReference>
<comment type="similarity">
    <text evidence="1">Belongs to the adrenodoxin/putidaredoxin family.</text>
</comment>
<reference evidence="14 15" key="1">
    <citation type="submission" date="2019-07" db="EMBL/GenBank/DDBJ databases">
        <title>Genomes of Cafeteria roenbergensis.</title>
        <authorList>
            <person name="Fischer M.G."/>
            <person name="Hackl T."/>
            <person name="Roman M."/>
        </authorList>
    </citation>
    <scope>NUCLEOTIDE SEQUENCE [LARGE SCALE GENOMIC DNA]</scope>
    <source>
        <strain evidence="10 15">BVI</strain>
        <strain evidence="12 17">Cflag</strain>
        <strain evidence="13 14">E4-10P</strain>
        <strain evidence="11 16">RCC970-E3</strain>
    </source>
</reference>
<dbReference type="GO" id="GO:0140647">
    <property type="term" value="P:P450-containing electron transport chain"/>
    <property type="evidence" value="ECO:0007669"/>
    <property type="project" value="InterPro"/>
</dbReference>
<evidence type="ECO:0000313" key="13">
    <source>
        <dbReference type="EMBL" id="KAA0174936.1"/>
    </source>
</evidence>
<name>A0A5A8EAV3_CAFRO</name>
<feature type="domain" description="2Fe-2S ferredoxin-type" evidence="9">
    <location>
        <begin position="4"/>
        <end position="107"/>
    </location>
</feature>
<evidence type="ECO:0000256" key="3">
    <source>
        <dbReference type="ARBA" id="ARBA00022714"/>
    </source>
</evidence>
<keyword evidence="5" id="KW-0249">Electron transport</keyword>
<evidence type="ECO:0000313" key="15">
    <source>
        <dbReference type="Proteomes" id="UP000323011"/>
    </source>
</evidence>
<evidence type="ECO:0000256" key="4">
    <source>
        <dbReference type="ARBA" id="ARBA00022723"/>
    </source>
</evidence>
<proteinExistence type="inferred from homology"/>
<organism evidence="13 14">
    <name type="scientific">Cafeteria roenbergensis</name>
    <name type="common">Marine flagellate</name>
    <dbReference type="NCBI Taxonomy" id="33653"/>
    <lineage>
        <taxon>Eukaryota</taxon>
        <taxon>Sar</taxon>
        <taxon>Stramenopiles</taxon>
        <taxon>Bigyra</taxon>
        <taxon>Opalozoa</taxon>
        <taxon>Bicosoecida</taxon>
        <taxon>Cafeteriaceae</taxon>
        <taxon>Cafeteria</taxon>
    </lineage>
</organism>
<evidence type="ECO:0000259" key="9">
    <source>
        <dbReference type="PROSITE" id="PS51085"/>
    </source>
</evidence>